<accession>A0A4U0UZ66</accession>
<organism evidence="10 11">
    <name type="scientific">Friedmanniomyces endolithicus</name>
    <dbReference type="NCBI Taxonomy" id="329885"/>
    <lineage>
        <taxon>Eukaryota</taxon>
        <taxon>Fungi</taxon>
        <taxon>Dikarya</taxon>
        <taxon>Ascomycota</taxon>
        <taxon>Pezizomycotina</taxon>
        <taxon>Dothideomycetes</taxon>
        <taxon>Dothideomycetidae</taxon>
        <taxon>Mycosphaerellales</taxon>
        <taxon>Teratosphaeriaceae</taxon>
        <taxon>Friedmanniomyces</taxon>
    </lineage>
</organism>
<feature type="domain" description="Beta galactosidase small chain/" evidence="9">
    <location>
        <begin position="1115"/>
        <end position="1403"/>
    </location>
</feature>
<dbReference type="EC" id="3.2.1.23" evidence="3"/>
<feature type="region of interest" description="Disordered" evidence="8">
    <location>
        <begin position="303"/>
        <end position="337"/>
    </location>
</feature>
<dbReference type="STRING" id="329885.A0A4U0UZ66"/>
<feature type="coiled-coil region" evidence="7">
    <location>
        <begin position="104"/>
        <end position="159"/>
    </location>
</feature>
<dbReference type="Pfam" id="PF02836">
    <property type="entry name" value="Glyco_hydro_2_C"/>
    <property type="match status" value="1"/>
</dbReference>
<dbReference type="InterPro" id="IPR008979">
    <property type="entry name" value="Galactose-bd-like_sf"/>
</dbReference>
<dbReference type="InterPro" id="IPR004199">
    <property type="entry name" value="B-gal_small/dom_5"/>
</dbReference>
<dbReference type="Gene3D" id="2.60.120.260">
    <property type="entry name" value="Galactose-binding domain-like"/>
    <property type="match status" value="1"/>
</dbReference>
<dbReference type="EMBL" id="NAJP01000029">
    <property type="protein sequence ID" value="TKA41102.1"/>
    <property type="molecule type" value="Genomic_DNA"/>
</dbReference>
<dbReference type="PROSITE" id="PS00608">
    <property type="entry name" value="GLYCOSYL_HYDROL_F2_2"/>
    <property type="match status" value="1"/>
</dbReference>
<dbReference type="InterPro" id="IPR013783">
    <property type="entry name" value="Ig-like_fold"/>
</dbReference>
<dbReference type="Proteomes" id="UP000310066">
    <property type="component" value="Unassembled WGS sequence"/>
</dbReference>
<keyword evidence="7" id="KW-0175">Coiled coil</keyword>
<evidence type="ECO:0000259" key="9">
    <source>
        <dbReference type="SMART" id="SM01038"/>
    </source>
</evidence>
<gene>
    <name evidence="10" type="ORF">B0A54_07623</name>
</gene>
<comment type="similarity">
    <text evidence="2">Belongs to the glycosyl hydrolase 2 family.</text>
</comment>
<dbReference type="PANTHER" id="PTHR46323">
    <property type="entry name" value="BETA-GALACTOSIDASE"/>
    <property type="match status" value="1"/>
</dbReference>
<evidence type="ECO:0000313" key="11">
    <source>
        <dbReference type="Proteomes" id="UP000310066"/>
    </source>
</evidence>
<comment type="caution">
    <text evidence="10">The sequence shown here is derived from an EMBL/GenBank/DDBJ whole genome shotgun (WGS) entry which is preliminary data.</text>
</comment>
<feature type="region of interest" description="Disordered" evidence="8">
    <location>
        <begin position="356"/>
        <end position="376"/>
    </location>
</feature>
<dbReference type="SUPFAM" id="SSF74650">
    <property type="entry name" value="Galactose mutarotase-like"/>
    <property type="match status" value="1"/>
</dbReference>
<dbReference type="SUPFAM" id="SSF51445">
    <property type="entry name" value="(Trans)glycosidases"/>
    <property type="match status" value="1"/>
</dbReference>
<protein>
    <recommendedName>
        <fullName evidence="3">beta-galactosidase</fullName>
        <ecNumber evidence="3">3.2.1.23</ecNumber>
    </recommendedName>
    <alternativeName>
        <fullName evidence="6">Lactase</fullName>
    </alternativeName>
</protein>
<keyword evidence="4" id="KW-0378">Hydrolase</keyword>
<feature type="compositionally biased region" description="Polar residues" evidence="8">
    <location>
        <begin position="51"/>
        <end position="67"/>
    </location>
</feature>
<dbReference type="Pfam" id="PF02929">
    <property type="entry name" value="Bgal_small_N"/>
    <property type="match status" value="1"/>
</dbReference>
<evidence type="ECO:0000256" key="5">
    <source>
        <dbReference type="ARBA" id="ARBA00023295"/>
    </source>
</evidence>
<dbReference type="GO" id="GO:0030246">
    <property type="term" value="F:carbohydrate binding"/>
    <property type="evidence" value="ECO:0007669"/>
    <property type="project" value="InterPro"/>
</dbReference>
<dbReference type="SMART" id="SM01038">
    <property type="entry name" value="Bgal_small_N"/>
    <property type="match status" value="1"/>
</dbReference>
<dbReference type="InterPro" id="IPR023232">
    <property type="entry name" value="Glyco_hydro_2_AS"/>
</dbReference>
<dbReference type="InterPro" id="IPR014718">
    <property type="entry name" value="GH-type_carb-bd"/>
</dbReference>
<dbReference type="Pfam" id="PF02837">
    <property type="entry name" value="Glyco_hydro_2_N"/>
    <property type="match status" value="1"/>
</dbReference>
<sequence>MQPGNAVGLEIGSVYSHAEELHPRGGAGRDSDASSVQQEDRVPIQPAGAPGSNQVARASGPMSSSVVIPNRPKPGRKPIAQEDAADRRRIQNRMAQRSFRDKRQQKLADTQMELEERKRAYEKTINELERKLDAERREKQELVAQIEGMVARLQNAEGRAGQPQVKMRQTQAFGSNVGYLGTAPPLSLNTNQPTYGGYGPSSEITPPGDSAFGHIEQDFTAYRAGAMHNGHRQAMGNDGSMDFGTNIAGNCGFCTDDQNCACKQEQAQQMAEQSCASVPGTCAACRADPSRAQACRDLATVADFSSHPSTSDPSGMYAPLRRPEQEPEEGAAEPGAVHRDTVIVMVIRAVLPADTGAPQDVSASSSAHQTKRGAYPAQKPDWANLSILHRNTLPPRSSFVLYSSRDDALSRDPKKAKAQCLSGNHWQFHLANSPFEAPAGFENPAFDSGKWSRIEVPGMWQMQGFGRGPHYTNVQYPFHVDPPHPSYTDNECGSYLTRFRVLDDLRDDQLRLRFEGVDSAFHVWVNGKEVGYSQGSRNPSEFDITEYVTRGEENVLAVRTFLLSQDQWWLSGIFRDVFLLGFPKKVCFEDVTIQTLLDDEYRNATLIVRVETSAKATVRLQLLDTDGTLISDATATVQEGGKLTADFNTHVKNATLWTAETPYLYKTILSIGEDQFTAHRVGFRKVELKDGLIKVNGNRVVFKGANRHEHHPESGRTVPYEFLKNDLLLMKQHNINALRTCHQPNDPRLYDLADELGLWVMDEADLECHGFEIIEVAALPAEKRKLPFAERQRITRADAAKWLSDNPDWHGQLLLVHRDKNHTSVIMWSLGNEAFYGRNHTAMRDWIKSEDPTRLIHYEPDQEAEYMDMYSRMYPDIADIISLAEKDCKQNKKPLVLCEYIHAMGTGPGNIKEYIDTFYKYPQLQGGWVWEWSNHGLATKTKDGTPFYGYGGDFGDVPNDSNFVMDGVLQSDHTPNSGLIEYKKALEPVQIVSTSANTATIINRQDFATLDDLMCIWSVVSESGPVPDVGGELKMPPGIQPGETAELPLPDVNEELHGEALMLLSFRLRSGTLWADAGYELAWAQVPLARNTNLGVPATEGNAPVVAKLSGSMLEIQSHTSQWSVDIARGALCRWRKNGVEVISRPLVPTFYRAPTDNDAPDRSFGKDWRDTLLHLAETKTRGVKWHMEDSGSLVVQMEQKYAPPVLSWSIDLASEYTFGTNGSLAIKIKGIPTGLNLPKTLPRIGVTLGLPKSYQKVEWFGRGPGESYKDMKLSQKVGRHAVQSVGALWSGPEFPQECSNRTDTRWIRIAERTRGKTSLTAQFFVPSEPSTRRLFDFMVSHFDVKDIDEARHPYELEEKGQDATILRLDADHLGLGTGSCGPKTLDQYVLNTAPFEFGILLY</sequence>
<dbReference type="PANTHER" id="PTHR46323:SF2">
    <property type="entry name" value="BETA-GALACTOSIDASE"/>
    <property type="match status" value="1"/>
</dbReference>
<dbReference type="GO" id="GO:0005990">
    <property type="term" value="P:lactose catabolic process"/>
    <property type="evidence" value="ECO:0007669"/>
    <property type="project" value="TreeGrafter"/>
</dbReference>
<evidence type="ECO:0000256" key="1">
    <source>
        <dbReference type="ARBA" id="ARBA00001412"/>
    </source>
</evidence>
<reference evidence="10 11" key="1">
    <citation type="submission" date="2017-03" db="EMBL/GenBank/DDBJ databases">
        <title>Genomes of endolithic fungi from Antarctica.</title>
        <authorList>
            <person name="Coleine C."/>
            <person name="Masonjones S."/>
            <person name="Stajich J.E."/>
        </authorList>
    </citation>
    <scope>NUCLEOTIDE SEQUENCE [LARGE SCALE GENOMIC DNA]</scope>
    <source>
        <strain evidence="10 11">CCFEE 5311</strain>
    </source>
</reference>
<dbReference type="CDD" id="cd14688">
    <property type="entry name" value="bZIP_YAP"/>
    <property type="match status" value="1"/>
</dbReference>
<keyword evidence="5" id="KW-0326">Glycosidase</keyword>
<dbReference type="Pfam" id="PF16353">
    <property type="entry name" value="LacZ_4"/>
    <property type="match status" value="1"/>
</dbReference>
<dbReference type="InterPro" id="IPR006104">
    <property type="entry name" value="Glyco_hydro_2_N"/>
</dbReference>
<dbReference type="Gene3D" id="3.20.20.80">
    <property type="entry name" value="Glycosidases"/>
    <property type="match status" value="1"/>
</dbReference>
<dbReference type="InterPro" id="IPR011013">
    <property type="entry name" value="Gal_mutarotase_sf_dom"/>
</dbReference>
<feature type="compositionally biased region" description="Basic and acidic residues" evidence="8">
    <location>
        <begin position="17"/>
        <end position="42"/>
    </location>
</feature>
<dbReference type="SUPFAM" id="SSF49303">
    <property type="entry name" value="beta-Galactosidase/glucuronidase domain"/>
    <property type="match status" value="2"/>
</dbReference>
<dbReference type="InterPro" id="IPR006101">
    <property type="entry name" value="Glyco_hydro_2"/>
</dbReference>
<evidence type="ECO:0000256" key="6">
    <source>
        <dbReference type="ARBA" id="ARBA00032230"/>
    </source>
</evidence>
<comment type="catalytic activity">
    <reaction evidence="1">
        <text>Hydrolysis of terminal non-reducing beta-D-galactose residues in beta-D-galactosides.</text>
        <dbReference type="EC" id="3.2.1.23"/>
    </reaction>
</comment>
<dbReference type="InterPro" id="IPR050347">
    <property type="entry name" value="Bact_Beta-galactosidase"/>
</dbReference>
<proteinExistence type="inferred from homology"/>
<evidence type="ECO:0000256" key="7">
    <source>
        <dbReference type="SAM" id="Coils"/>
    </source>
</evidence>
<dbReference type="OrthoDB" id="408320at2759"/>
<dbReference type="GO" id="GO:0009341">
    <property type="term" value="C:beta-galactosidase complex"/>
    <property type="evidence" value="ECO:0007669"/>
    <property type="project" value="InterPro"/>
</dbReference>
<evidence type="ECO:0000313" key="10">
    <source>
        <dbReference type="EMBL" id="TKA41102.1"/>
    </source>
</evidence>
<dbReference type="PRINTS" id="PR00132">
    <property type="entry name" value="GLHYDRLASE2"/>
</dbReference>
<evidence type="ECO:0000256" key="4">
    <source>
        <dbReference type="ARBA" id="ARBA00022801"/>
    </source>
</evidence>
<dbReference type="InterPro" id="IPR032312">
    <property type="entry name" value="LacZ_4"/>
</dbReference>
<dbReference type="InterPro" id="IPR036156">
    <property type="entry name" value="Beta-gal/glucu_dom_sf"/>
</dbReference>
<evidence type="ECO:0000256" key="8">
    <source>
        <dbReference type="SAM" id="MobiDB-lite"/>
    </source>
</evidence>
<evidence type="ECO:0000256" key="3">
    <source>
        <dbReference type="ARBA" id="ARBA00012756"/>
    </source>
</evidence>
<dbReference type="GO" id="GO:0004565">
    <property type="term" value="F:beta-galactosidase activity"/>
    <property type="evidence" value="ECO:0007669"/>
    <property type="project" value="UniProtKB-EC"/>
</dbReference>
<dbReference type="Gene3D" id="2.60.40.10">
    <property type="entry name" value="Immunoglobulins"/>
    <property type="match status" value="2"/>
</dbReference>
<feature type="region of interest" description="Disordered" evidence="8">
    <location>
        <begin position="17"/>
        <end position="87"/>
    </location>
</feature>
<dbReference type="Gene3D" id="2.70.98.10">
    <property type="match status" value="1"/>
</dbReference>
<dbReference type="InterPro" id="IPR017853">
    <property type="entry name" value="GH"/>
</dbReference>
<dbReference type="SUPFAM" id="SSF49785">
    <property type="entry name" value="Galactose-binding domain-like"/>
    <property type="match status" value="1"/>
</dbReference>
<evidence type="ECO:0000256" key="2">
    <source>
        <dbReference type="ARBA" id="ARBA00007401"/>
    </source>
</evidence>
<dbReference type="Pfam" id="PF00703">
    <property type="entry name" value="Glyco_hydro_2"/>
    <property type="match status" value="1"/>
</dbReference>
<dbReference type="InterPro" id="IPR006102">
    <property type="entry name" value="Ig-like_GH2"/>
</dbReference>
<name>A0A4U0UZ66_9PEZI</name>
<dbReference type="InterPro" id="IPR006103">
    <property type="entry name" value="Glyco_hydro_2_cat"/>
</dbReference>